<dbReference type="GO" id="GO:0046872">
    <property type="term" value="F:metal ion binding"/>
    <property type="evidence" value="ECO:0007669"/>
    <property type="project" value="UniProtKB-KW"/>
</dbReference>
<dbReference type="PANTHER" id="PTHR10587:SF133">
    <property type="entry name" value="CHITIN DEACETYLASE 1-RELATED"/>
    <property type="match status" value="1"/>
</dbReference>
<dbReference type="CDD" id="cd10917">
    <property type="entry name" value="CE4_NodB_like_6s_7s"/>
    <property type="match status" value="1"/>
</dbReference>
<comment type="caution">
    <text evidence="4">The sequence shown here is derived from an EMBL/GenBank/DDBJ whole genome shotgun (WGS) entry which is preliminary data.</text>
</comment>
<dbReference type="GO" id="GO:0005975">
    <property type="term" value="P:carbohydrate metabolic process"/>
    <property type="evidence" value="ECO:0007669"/>
    <property type="project" value="InterPro"/>
</dbReference>
<feature type="non-terminal residue" evidence="4">
    <location>
        <position position="1"/>
    </location>
</feature>
<evidence type="ECO:0000256" key="2">
    <source>
        <dbReference type="ARBA" id="ARBA00022801"/>
    </source>
</evidence>
<dbReference type="InterPro" id="IPR050248">
    <property type="entry name" value="Polysacc_deacetylase_ArnD"/>
</dbReference>
<gene>
    <name evidence="4" type="ORF">EZS27_029402</name>
</gene>
<accession>A0A5J4QHA3</accession>
<dbReference type="Gene3D" id="3.20.20.370">
    <property type="entry name" value="Glycoside hydrolase/deacetylase"/>
    <property type="match status" value="1"/>
</dbReference>
<organism evidence="4">
    <name type="scientific">termite gut metagenome</name>
    <dbReference type="NCBI Taxonomy" id="433724"/>
    <lineage>
        <taxon>unclassified sequences</taxon>
        <taxon>metagenomes</taxon>
        <taxon>organismal metagenomes</taxon>
    </lineage>
</organism>
<dbReference type="AlphaFoldDB" id="A0A5J4QHA3"/>
<keyword evidence="2" id="KW-0378">Hydrolase</keyword>
<evidence type="ECO:0000259" key="3">
    <source>
        <dbReference type="PROSITE" id="PS51677"/>
    </source>
</evidence>
<dbReference type="SUPFAM" id="SSF88713">
    <property type="entry name" value="Glycoside hydrolase/deacetylase"/>
    <property type="match status" value="1"/>
</dbReference>
<dbReference type="InterPro" id="IPR002509">
    <property type="entry name" value="NODB_dom"/>
</dbReference>
<dbReference type="InterPro" id="IPR011330">
    <property type="entry name" value="Glyco_hydro/deAcase_b/a-brl"/>
</dbReference>
<dbReference type="Pfam" id="PF01522">
    <property type="entry name" value="Polysacc_deac_1"/>
    <property type="match status" value="1"/>
</dbReference>
<evidence type="ECO:0000313" key="4">
    <source>
        <dbReference type="EMBL" id="KAA6320882.1"/>
    </source>
</evidence>
<dbReference type="GO" id="GO:0016810">
    <property type="term" value="F:hydrolase activity, acting on carbon-nitrogen (but not peptide) bonds"/>
    <property type="evidence" value="ECO:0007669"/>
    <property type="project" value="InterPro"/>
</dbReference>
<dbReference type="EMBL" id="SNRY01003463">
    <property type="protein sequence ID" value="KAA6320882.1"/>
    <property type="molecule type" value="Genomic_DNA"/>
</dbReference>
<protein>
    <recommendedName>
        <fullName evidence="3">NodB homology domain-containing protein</fullName>
    </recommendedName>
</protein>
<name>A0A5J4QHA3_9ZZZZ</name>
<dbReference type="PROSITE" id="PS51677">
    <property type="entry name" value="NODB"/>
    <property type="match status" value="1"/>
</dbReference>
<dbReference type="GO" id="GO:0016020">
    <property type="term" value="C:membrane"/>
    <property type="evidence" value="ECO:0007669"/>
    <property type="project" value="TreeGrafter"/>
</dbReference>
<dbReference type="PANTHER" id="PTHR10587">
    <property type="entry name" value="GLYCOSYL TRANSFERASE-RELATED"/>
    <property type="match status" value="1"/>
</dbReference>
<evidence type="ECO:0000256" key="1">
    <source>
        <dbReference type="ARBA" id="ARBA00022723"/>
    </source>
</evidence>
<feature type="domain" description="NodB homology" evidence="3">
    <location>
        <begin position="1"/>
        <end position="181"/>
    </location>
</feature>
<reference evidence="4" key="1">
    <citation type="submission" date="2019-03" db="EMBL/GenBank/DDBJ databases">
        <title>Single cell metagenomics reveals metabolic interactions within the superorganism composed of flagellate Streblomastix strix and complex community of Bacteroidetes bacteria on its surface.</title>
        <authorList>
            <person name="Treitli S.C."/>
            <person name="Kolisko M."/>
            <person name="Husnik F."/>
            <person name="Keeling P."/>
            <person name="Hampl V."/>
        </authorList>
    </citation>
    <scope>NUCLEOTIDE SEQUENCE</scope>
    <source>
        <strain evidence="4">STM</strain>
    </source>
</reference>
<keyword evidence="1" id="KW-0479">Metal-binding</keyword>
<sequence length="183" mass="21224">ATASFFLTGNCLRMSEHKDIIKKIISKGHYVGGHSDKHLLYASWDKRNELLVGIDSLTADFRQNRNELEKFGINVDKLGYYLPPYEWYNRESVRIVENLGQSTINYTPGTNTAADYTTPGMKNYRSSQELIDSLYYYESNKGLNGCIILIHPGTHKDRTDKLYNRLDEIIKTLKKKGYRFERL</sequence>
<proteinExistence type="predicted"/>